<dbReference type="OrthoDB" id="9785974at2"/>
<sequence>MRDLDLTTLRLFVAVCEEGNIARASERANIVGSAISKRLAQLEDQLGTPLLARKRYGVVPTTAGQTLLEHARAILDSATRIQSDMRNFAGGARGQVRVLASVSAMTESLAEDVAAFLSEPEHRAIQVDLEERVSPEIVRGVQEGMASLGVCWDAAELNGLQSRPYRSDHLCVVVPGRHPLAGRRKVRFADTLDYEQVGLPVSSAVQVRLQQIAAGLGRAVRHRVIVTNFEAALRVVRAGLAISVVPREVAQPMAGAYGLKLLALDEPWAERRFIVCFRDAQTLTPSALLLLDYLAQLGAAGKGSSL</sequence>
<keyword evidence="4" id="KW-0804">Transcription</keyword>
<dbReference type="SUPFAM" id="SSF53850">
    <property type="entry name" value="Periplasmic binding protein-like II"/>
    <property type="match status" value="1"/>
</dbReference>
<evidence type="ECO:0000256" key="1">
    <source>
        <dbReference type="ARBA" id="ARBA00009437"/>
    </source>
</evidence>
<dbReference type="EMBL" id="CP010951">
    <property type="protein sequence ID" value="AMO22371.1"/>
    <property type="molecule type" value="Genomic_DNA"/>
</dbReference>
<dbReference type="RefSeq" id="WP_061496774.1">
    <property type="nucleotide sequence ID" value="NZ_CP010951.1"/>
</dbReference>
<evidence type="ECO:0000256" key="3">
    <source>
        <dbReference type="ARBA" id="ARBA00023125"/>
    </source>
</evidence>
<dbReference type="Gene3D" id="1.10.10.10">
    <property type="entry name" value="Winged helix-like DNA-binding domain superfamily/Winged helix DNA-binding domain"/>
    <property type="match status" value="1"/>
</dbReference>
<dbReference type="InterPro" id="IPR036390">
    <property type="entry name" value="WH_DNA-bd_sf"/>
</dbReference>
<dbReference type="InterPro" id="IPR050950">
    <property type="entry name" value="HTH-type_LysR_regulators"/>
</dbReference>
<dbReference type="PROSITE" id="PS50931">
    <property type="entry name" value="HTH_LYSR"/>
    <property type="match status" value="1"/>
</dbReference>
<dbReference type="PANTHER" id="PTHR30419">
    <property type="entry name" value="HTH-TYPE TRANSCRIPTIONAL REGULATOR YBHD"/>
    <property type="match status" value="1"/>
</dbReference>
<dbReference type="SUPFAM" id="SSF46785">
    <property type="entry name" value="Winged helix' DNA-binding domain"/>
    <property type="match status" value="1"/>
</dbReference>
<name>A0A127JQX2_9BURK</name>
<keyword evidence="7" id="KW-1185">Reference proteome</keyword>
<keyword evidence="3" id="KW-0238">DNA-binding</keyword>
<keyword evidence="2" id="KW-0805">Transcription regulation</keyword>
<dbReference type="CDD" id="cd08421">
    <property type="entry name" value="PBP2_LTTR_like_1"/>
    <property type="match status" value="1"/>
</dbReference>
<evidence type="ECO:0000313" key="6">
    <source>
        <dbReference type="EMBL" id="AMO22371.1"/>
    </source>
</evidence>
<dbReference type="Pfam" id="PF03466">
    <property type="entry name" value="LysR_substrate"/>
    <property type="match status" value="1"/>
</dbReference>
<protein>
    <submittedName>
        <fullName evidence="6">LysR family transcriptional regulator</fullName>
    </submittedName>
</protein>
<reference evidence="6 7" key="1">
    <citation type="journal article" date="2014" name="Int. J. Syst. Evol. Microbiol.">
        <title>Ramlibacter solisilvae sp. nov., isolated from forest soil, and emended description of the genus Ramlibacter.</title>
        <authorList>
            <person name="Lee H.J."/>
            <person name="Lee S.H."/>
            <person name="Lee S.S."/>
            <person name="Lee J.S."/>
            <person name="Kim Y."/>
            <person name="Kim S.C."/>
            <person name="Jeon C.O."/>
        </authorList>
    </citation>
    <scope>NUCLEOTIDE SEQUENCE [LARGE SCALE GENOMIC DNA]</scope>
    <source>
        <strain evidence="6 7">5-10</strain>
    </source>
</reference>
<feature type="domain" description="HTH lysR-type" evidence="5">
    <location>
        <begin position="4"/>
        <end position="61"/>
    </location>
</feature>
<dbReference type="InterPro" id="IPR000847">
    <property type="entry name" value="LysR_HTH_N"/>
</dbReference>
<dbReference type="FunFam" id="1.10.10.10:FF:000001">
    <property type="entry name" value="LysR family transcriptional regulator"/>
    <property type="match status" value="1"/>
</dbReference>
<dbReference type="InterPro" id="IPR005119">
    <property type="entry name" value="LysR_subst-bd"/>
</dbReference>
<evidence type="ECO:0000259" key="5">
    <source>
        <dbReference type="PROSITE" id="PS50931"/>
    </source>
</evidence>
<dbReference type="PANTHER" id="PTHR30419:SF2">
    <property type="entry name" value="LYSR FAMILY TRANSCRIPTIONAL REGULATOR"/>
    <property type="match status" value="1"/>
</dbReference>
<dbReference type="GO" id="GO:0003677">
    <property type="term" value="F:DNA binding"/>
    <property type="evidence" value="ECO:0007669"/>
    <property type="project" value="UniProtKB-KW"/>
</dbReference>
<accession>A0A127JQX2</accession>
<evidence type="ECO:0000256" key="4">
    <source>
        <dbReference type="ARBA" id="ARBA00023163"/>
    </source>
</evidence>
<organism evidence="6 7">
    <name type="scientific">Ramlibacter tataouinensis</name>
    <dbReference type="NCBI Taxonomy" id="94132"/>
    <lineage>
        <taxon>Bacteria</taxon>
        <taxon>Pseudomonadati</taxon>
        <taxon>Pseudomonadota</taxon>
        <taxon>Betaproteobacteria</taxon>
        <taxon>Burkholderiales</taxon>
        <taxon>Comamonadaceae</taxon>
        <taxon>Ramlibacter</taxon>
    </lineage>
</organism>
<dbReference type="PATRIC" id="fig|94132.3.peg.1003"/>
<dbReference type="GO" id="GO:0003700">
    <property type="term" value="F:DNA-binding transcription factor activity"/>
    <property type="evidence" value="ECO:0007669"/>
    <property type="project" value="InterPro"/>
</dbReference>
<dbReference type="Proteomes" id="UP000070433">
    <property type="component" value="Chromosome"/>
</dbReference>
<dbReference type="Gene3D" id="3.40.190.290">
    <property type="match status" value="1"/>
</dbReference>
<dbReference type="InterPro" id="IPR036388">
    <property type="entry name" value="WH-like_DNA-bd_sf"/>
</dbReference>
<dbReference type="GO" id="GO:0005829">
    <property type="term" value="C:cytosol"/>
    <property type="evidence" value="ECO:0007669"/>
    <property type="project" value="TreeGrafter"/>
</dbReference>
<evidence type="ECO:0000313" key="7">
    <source>
        <dbReference type="Proteomes" id="UP000070433"/>
    </source>
</evidence>
<dbReference type="Pfam" id="PF00126">
    <property type="entry name" value="HTH_1"/>
    <property type="match status" value="1"/>
</dbReference>
<dbReference type="AlphaFoldDB" id="A0A127JQX2"/>
<comment type="similarity">
    <text evidence="1">Belongs to the LysR transcriptional regulatory family.</text>
</comment>
<proteinExistence type="inferred from homology"/>
<gene>
    <name evidence="6" type="ORF">UC35_04985</name>
</gene>
<evidence type="ECO:0000256" key="2">
    <source>
        <dbReference type="ARBA" id="ARBA00023015"/>
    </source>
</evidence>